<dbReference type="Proteomes" id="UP000514713">
    <property type="component" value="Plasmid pNe_3"/>
</dbReference>
<dbReference type="Pfam" id="PF12146">
    <property type="entry name" value="Hydrolase_4"/>
    <property type="match status" value="1"/>
</dbReference>
<dbReference type="InterPro" id="IPR051411">
    <property type="entry name" value="Polyketide_trans_af380"/>
</dbReference>
<keyword evidence="2" id="KW-0378">Hydrolase</keyword>
<dbReference type="GO" id="GO:0016787">
    <property type="term" value="F:hydrolase activity"/>
    <property type="evidence" value="ECO:0007669"/>
    <property type="project" value="UniProtKB-KW"/>
</dbReference>
<feature type="domain" description="Serine aminopeptidase S33" evidence="1">
    <location>
        <begin position="46"/>
        <end position="262"/>
    </location>
</feature>
<keyword evidence="2" id="KW-0614">Plasmid</keyword>
<geneLocation type="plasmid" evidence="3">
    <name>pne_3</name>
</geneLocation>
<organism evidence="2 3">
    <name type="scientific">Nostoc edaphicum CCNP1411</name>
    <dbReference type="NCBI Taxonomy" id="1472755"/>
    <lineage>
        <taxon>Bacteria</taxon>
        <taxon>Bacillati</taxon>
        <taxon>Cyanobacteriota</taxon>
        <taxon>Cyanophyceae</taxon>
        <taxon>Nostocales</taxon>
        <taxon>Nostocaceae</taxon>
        <taxon>Nostoc</taxon>
    </lineage>
</organism>
<dbReference type="AlphaFoldDB" id="A0A7D7L844"/>
<dbReference type="PANTHER" id="PTHR47751:SF1">
    <property type="entry name" value="SUPERFAMILY HYDROLASE, PUTATIVE (AFU_ORTHOLOGUE AFUA_2G16580)-RELATED"/>
    <property type="match status" value="1"/>
</dbReference>
<sequence length="294" mass="32792">MIKVTFDSKGTNLVGNLYIPDNLSEPTPAVVIIGPMTFVKEQSPTEYAKRLVKEGFITLTFDARYRGESGGSPRNYENPMAKVEDVTSAINFLISRQEVNANNIMGLGICAGSGVMSKAASSDQRIKVLATVAGHYRDQESDLAWLGTDGLAARLEKSKAAKAKFEEIGEVEYIDAVDPVRTDVAMPGKAVWDYYGKWAEMGKWENRYAVISDIDLLAFETATAAQKIKQPYLMIHSDNSFIPDAAHRHFERVPGNDKKLLWEGQNSHLQYYDDPVVIDNAVKNIADWYNQHLH</sequence>
<dbReference type="Gene3D" id="1.10.10.800">
    <property type="match status" value="1"/>
</dbReference>
<dbReference type="SUPFAM" id="SSF53474">
    <property type="entry name" value="alpha/beta-Hydrolases"/>
    <property type="match status" value="1"/>
</dbReference>
<dbReference type="Gene3D" id="3.40.50.1820">
    <property type="entry name" value="alpha/beta hydrolase"/>
    <property type="match status" value="1"/>
</dbReference>
<dbReference type="EMBL" id="CP054695">
    <property type="protein sequence ID" value="QMS86253.1"/>
    <property type="molecule type" value="Genomic_DNA"/>
</dbReference>
<keyword evidence="3" id="KW-1185">Reference proteome</keyword>
<dbReference type="InterPro" id="IPR029058">
    <property type="entry name" value="AB_hydrolase_fold"/>
</dbReference>
<protein>
    <submittedName>
        <fullName evidence="2">Alpha/beta hydrolase</fullName>
    </submittedName>
</protein>
<reference evidence="3" key="1">
    <citation type="submission" date="2020-06" db="EMBL/GenBank/DDBJ databases">
        <title>Nostoc edaphicum CCNP1411 genome.</title>
        <authorList>
            <person name="Fidor A."/>
            <person name="Grabski M."/>
            <person name="Gawor J."/>
            <person name="Gromadka R."/>
            <person name="Wegrzyn G."/>
            <person name="Mazur-Marzec H."/>
        </authorList>
    </citation>
    <scope>NUCLEOTIDE SEQUENCE [LARGE SCALE GENOMIC DNA]</scope>
    <source>
        <strain evidence="3">CCNP1411</strain>
        <plasmid evidence="3">pne_3</plasmid>
    </source>
</reference>
<name>A0A7D7L844_9NOSO</name>
<evidence type="ECO:0000313" key="2">
    <source>
        <dbReference type="EMBL" id="QMS86253.1"/>
    </source>
</evidence>
<gene>
    <name evidence="2" type="ORF">HUN01_01140</name>
</gene>
<dbReference type="PANTHER" id="PTHR47751">
    <property type="entry name" value="SUPERFAMILY HYDROLASE, PUTATIVE (AFU_ORTHOLOGUE AFUA_2G16580)-RELATED"/>
    <property type="match status" value="1"/>
</dbReference>
<dbReference type="RefSeq" id="WP_181927163.1">
    <property type="nucleotide sequence ID" value="NZ_CP054695.1"/>
</dbReference>
<proteinExistence type="predicted"/>
<evidence type="ECO:0000313" key="3">
    <source>
        <dbReference type="Proteomes" id="UP000514713"/>
    </source>
</evidence>
<accession>A0A7D7L844</accession>
<dbReference type="KEGG" id="ned:HUN01_01140"/>
<evidence type="ECO:0000259" key="1">
    <source>
        <dbReference type="Pfam" id="PF12146"/>
    </source>
</evidence>
<dbReference type="InterPro" id="IPR022742">
    <property type="entry name" value="Hydrolase_4"/>
</dbReference>